<protein>
    <submittedName>
        <fullName evidence="11">Glycosyltransferase 87 family protein</fullName>
    </submittedName>
</protein>
<sequence>MKKIFSKNSLLKIILIFLMSLSFLLCIYSVKNYKSNSYPQNRTGQFSQFNRQNGQTGNKNWNHSVKQTPPGSNANTQNNHNNTINSGKNGFNSSNNKFAPLLTVYLAVFLALCIVIYRNFIQKNMKIKSVNTKMLIFSMLFTGLFLKITLSTFMEGYGGDVRLFESWASSAANNFSQFYINSSSSDYPPLYIYVLFFIGKAASLSSLNPYYILLLKLPSITADMATAYLIYKLAQKYLSAEMSVFLSIFYIFSPAVFIDSALWGQVDSFFTLLVVLSLFLLSEGKTALSSVFFASSVLMKPQGIIFLPVLFFELIRKKDLKIFIKSVISAGITALAVIIPFSASQNIMWIFKLYSNTISEYPYASVNGFNFFNLMGANYENSSNTFLIFSYKIWGLAAIITITVLSWIIYIRRKSRTLAFSCALVQISGVFAFSTGMHERYLFPATALCILAFIYLKDKRFLTLLMGYTITIYGNIYYILFGTLNRMNSNSHSIITDGISLLNVLLFFYLVKVLMDRDKQLPAIVSKL</sequence>
<feature type="transmembrane region" description="Helical" evidence="10">
    <location>
        <begin position="98"/>
        <end position="120"/>
    </location>
</feature>
<evidence type="ECO:0000256" key="2">
    <source>
        <dbReference type="ARBA" id="ARBA00022475"/>
    </source>
</evidence>
<comment type="subcellular location">
    <subcellularLocation>
        <location evidence="1">Cell membrane</location>
        <topology evidence="1">Multi-pass membrane protein</topology>
    </subcellularLocation>
</comment>
<evidence type="ECO:0000256" key="8">
    <source>
        <dbReference type="ARBA" id="ARBA00024033"/>
    </source>
</evidence>
<gene>
    <name evidence="11" type="ORF">LN736_05320</name>
</gene>
<feature type="transmembrane region" description="Helical" evidence="10">
    <location>
        <begin position="286"/>
        <end position="310"/>
    </location>
</feature>
<keyword evidence="2" id="KW-1003">Cell membrane</keyword>
<feature type="transmembrane region" description="Helical" evidence="10">
    <location>
        <begin position="132"/>
        <end position="154"/>
    </location>
</feature>
<dbReference type="EMBL" id="JAJJPB010000004">
    <property type="protein sequence ID" value="MCC9294292.1"/>
    <property type="molecule type" value="Genomic_DNA"/>
</dbReference>
<dbReference type="Pfam" id="PF09594">
    <property type="entry name" value="GT87"/>
    <property type="match status" value="1"/>
</dbReference>
<feature type="transmembrane region" description="Helical" evidence="10">
    <location>
        <begin position="9"/>
        <end position="30"/>
    </location>
</feature>
<comment type="similarity">
    <text evidence="8">Belongs to the glycosyltransferase 87 family.</text>
</comment>
<keyword evidence="5 10" id="KW-0812">Transmembrane</keyword>
<feature type="transmembrane region" description="Helical" evidence="10">
    <location>
        <begin position="322"/>
        <end position="343"/>
    </location>
</feature>
<feature type="transmembrane region" description="Helical" evidence="10">
    <location>
        <begin position="461"/>
        <end position="480"/>
    </location>
</feature>
<feature type="region of interest" description="Disordered" evidence="9">
    <location>
        <begin position="44"/>
        <end position="87"/>
    </location>
</feature>
<evidence type="ECO:0000256" key="6">
    <source>
        <dbReference type="ARBA" id="ARBA00022989"/>
    </source>
</evidence>
<evidence type="ECO:0000256" key="10">
    <source>
        <dbReference type="SAM" id="Phobius"/>
    </source>
</evidence>
<keyword evidence="6 10" id="KW-1133">Transmembrane helix</keyword>
<dbReference type="RefSeq" id="WP_229981141.1">
    <property type="nucleotide sequence ID" value="NZ_JAJJPB010000004.1"/>
</dbReference>
<feature type="transmembrane region" description="Helical" evidence="10">
    <location>
        <begin position="418"/>
        <end position="435"/>
    </location>
</feature>
<evidence type="ECO:0000256" key="1">
    <source>
        <dbReference type="ARBA" id="ARBA00004651"/>
    </source>
</evidence>
<keyword evidence="4" id="KW-0808">Transferase</keyword>
<dbReference type="Proteomes" id="UP001165422">
    <property type="component" value="Unassembled WGS sequence"/>
</dbReference>
<dbReference type="InterPro" id="IPR018584">
    <property type="entry name" value="GT87"/>
</dbReference>
<dbReference type="PANTHER" id="PTHR33908:SF11">
    <property type="entry name" value="MEMBRANE PROTEIN"/>
    <property type="match status" value="1"/>
</dbReference>
<feature type="transmembrane region" description="Helical" evidence="10">
    <location>
        <begin position="492"/>
        <end position="511"/>
    </location>
</feature>
<keyword evidence="3" id="KW-0328">Glycosyltransferase</keyword>
<evidence type="ECO:0000256" key="9">
    <source>
        <dbReference type="SAM" id="MobiDB-lite"/>
    </source>
</evidence>
<keyword evidence="12" id="KW-1185">Reference proteome</keyword>
<evidence type="ECO:0000256" key="7">
    <source>
        <dbReference type="ARBA" id="ARBA00023136"/>
    </source>
</evidence>
<feature type="transmembrane region" description="Helical" evidence="10">
    <location>
        <begin position="441"/>
        <end position="456"/>
    </location>
</feature>
<feature type="compositionally biased region" description="Polar residues" evidence="9">
    <location>
        <begin position="44"/>
        <end position="72"/>
    </location>
</feature>
<feature type="transmembrane region" description="Helical" evidence="10">
    <location>
        <begin position="393"/>
        <end position="411"/>
    </location>
</feature>
<evidence type="ECO:0000256" key="3">
    <source>
        <dbReference type="ARBA" id="ARBA00022676"/>
    </source>
</evidence>
<feature type="transmembrane region" description="Helical" evidence="10">
    <location>
        <begin position="243"/>
        <end position="266"/>
    </location>
</feature>
<keyword evidence="7 10" id="KW-0472">Membrane</keyword>
<organism evidence="11 12">
    <name type="scientific">Clostridium aromativorans</name>
    <dbReference type="NCBI Taxonomy" id="2836848"/>
    <lineage>
        <taxon>Bacteria</taxon>
        <taxon>Bacillati</taxon>
        <taxon>Bacillota</taxon>
        <taxon>Clostridia</taxon>
        <taxon>Eubacteriales</taxon>
        <taxon>Clostridiaceae</taxon>
        <taxon>Clostridium</taxon>
    </lineage>
</organism>
<accession>A0ABS8N3B9</accession>
<dbReference type="PANTHER" id="PTHR33908">
    <property type="entry name" value="MANNOSYLTRANSFERASE YKCB-RELATED"/>
    <property type="match status" value="1"/>
</dbReference>
<comment type="caution">
    <text evidence="11">The sequence shown here is derived from an EMBL/GenBank/DDBJ whole genome shotgun (WGS) entry which is preliminary data.</text>
</comment>
<evidence type="ECO:0000256" key="4">
    <source>
        <dbReference type="ARBA" id="ARBA00022679"/>
    </source>
</evidence>
<reference evidence="11" key="1">
    <citation type="submission" date="2021-11" db="EMBL/GenBank/DDBJ databases">
        <authorList>
            <person name="Qingchun L."/>
            <person name="Dong Z."/>
            <person name="Zongwei Q."/>
            <person name="Jia Z."/>
            <person name="Duotao L."/>
        </authorList>
    </citation>
    <scope>NUCLEOTIDE SEQUENCE</scope>
    <source>
        <strain evidence="11">WLY-B-L2</strain>
    </source>
</reference>
<proteinExistence type="inferred from homology"/>
<name>A0ABS8N3B9_9CLOT</name>
<dbReference type="InterPro" id="IPR050297">
    <property type="entry name" value="LipidA_mod_glycosyltrf_83"/>
</dbReference>
<feature type="compositionally biased region" description="Low complexity" evidence="9">
    <location>
        <begin position="73"/>
        <end position="87"/>
    </location>
</feature>
<evidence type="ECO:0000313" key="12">
    <source>
        <dbReference type="Proteomes" id="UP001165422"/>
    </source>
</evidence>
<evidence type="ECO:0000313" key="11">
    <source>
        <dbReference type="EMBL" id="MCC9294292.1"/>
    </source>
</evidence>
<evidence type="ECO:0000256" key="5">
    <source>
        <dbReference type="ARBA" id="ARBA00022692"/>
    </source>
</evidence>